<comment type="function">
    <text evidence="2">May mediate accelerated ATP-independent bidirectional transbilayer migration of phospholipids upon binding calcium ions that results in a loss of phospholipid asymmetry in the plasma membrane.</text>
</comment>
<feature type="region of interest" description="Disordered" evidence="3">
    <location>
        <begin position="1"/>
        <end position="173"/>
    </location>
</feature>
<dbReference type="Proteomes" id="UP001356427">
    <property type="component" value="Unassembled WGS sequence"/>
</dbReference>
<keyword evidence="5" id="KW-1185">Reference proteome</keyword>
<organism evidence="4 5">
    <name type="scientific">Coregonus suidteri</name>
    <dbReference type="NCBI Taxonomy" id="861788"/>
    <lineage>
        <taxon>Eukaryota</taxon>
        <taxon>Metazoa</taxon>
        <taxon>Chordata</taxon>
        <taxon>Craniata</taxon>
        <taxon>Vertebrata</taxon>
        <taxon>Euteleostomi</taxon>
        <taxon>Actinopterygii</taxon>
        <taxon>Neopterygii</taxon>
        <taxon>Teleostei</taxon>
        <taxon>Protacanthopterygii</taxon>
        <taxon>Salmoniformes</taxon>
        <taxon>Salmonidae</taxon>
        <taxon>Coregoninae</taxon>
        <taxon>Coregonus</taxon>
    </lineage>
</organism>
<keyword evidence="2" id="KW-0564">Palmitate</keyword>
<keyword evidence="2" id="KW-0106">Calcium</keyword>
<evidence type="ECO:0000256" key="3">
    <source>
        <dbReference type="SAM" id="MobiDB-lite"/>
    </source>
</evidence>
<dbReference type="PANTHER" id="PTHR23248">
    <property type="entry name" value="PHOSPHOLIPID SCRAMBLASE-RELATED"/>
    <property type="match status" value="1"/>
</dbReference>
<dbReference type="PANTHER" id="PTHR23248:SF57">
    <property type="entry name" value="PHOSPHOLIPID SCRAMBLASE"/>
    <property type="match status" value="1"/>
</dbReference>
<dbReference type="InterPro" id="IPR025659">
    <property type="entry name" value="Tubby-like_C"/>
</dbReference>
<keyword evidence="2" id="KW-0449">Lipoprotein</keyword>
<dbReference type="EMBL" id="JAGTTL010000039">
    <property type="protein sequence ID" value="KAK6292143.1"/>
    <property type="molecule type" value="Genomic_DNA"/>
</dbReference>
<name>A0AAN8QDF6_9TELE</name>
<dbReference type="Pfam" id="PF03803">
    <property type="entry name" value="Scramblase"/>
    <property type="match status" value="1"/>
</dbReference>
<feature type="compositionally biased region" description="Gly residues" evidence="3">
    <location>
        <begin position="74"/>
        <end position="139"/>
    </location>
</feature>
<comment type="caution">
    <text evidence="4">The sequence shown here is derived from an EMBL/GenBank/DDBJ whole genome shotgun (WGS) entry which is preliminary data.</text>
</comment>
<feature type="compositionally biased region" description="Low complexity" evidence="3">
    <location>
        <begin position="163"/>
        <end position="173"/>
    </location>
</feature>
<comment type="similarity">
    <text evidence="1 2">Belongs to the phospholipid scramblase family.</text>
</comment>
<proteinExistence type="inferred from homology"/>
<dbReference type="InterPro" id="IPR005552">
    <property type="entry name" value="Scramblase"/>
</dbReference>
<gene>
    <name evidence="4" type="ORF">J4Q44_G00379280</name>
</gene>
<dbReference type="GO" id="GO:0005886">
    <property type="term" value="C:plasma membrane"/>
    <property type="evidence" value="ECO:0007669"/>
    <property type="project" value="TreeGrafter"/>
</dbReference>
<sequence length="412" mass="43864">MSAPGYPSPHQGPGSYSMDPYPVPQGGYGDPNHAPLPVGFQMGYNHQQPHPGQPVMYQPVTMPEYGGPQMGPSPGYGGPMPGPEYGGPQMGPSPGYGGPMPGPEYGGPQMGPSPGYGGPMPGPEYGGPQMGPSPGYGGPMPGPEYGAPQMGPGPGYGGPMPGPEYGAPNSGPPAAISPAPAAVVPVGVPPGLEYLTQIDQILIHQKVELLEAFIGFETNNQYEIKNSLGQKIYKAKEKNDCCTRNCCGALRSFDMKIKDNTDREVIRLIRPFRCASCWFPCCLQELEVQAPPGTTIGYVSQDWNPCVPKFSIKGANKETVMKLEGPCIACNCCGDVNFELTGKDGGKPIGRISKQWSGLLKEVFTDTDNFGIQFPLDLDVKMKAVLMGACFLIDFIFFEKVGNSKQRNTVFS</sequence>
<evidence type="ECO:0000256" key="2">
    <source>
        <dbReference type="RuleBase" id="RU363116"/>
    </source>
</evidence>
<reference evidence="4 5" key="1">
    <citation type="submission" date="2021-04" db="EMBL/GenBank/DDBJ databases">
        <authorList>
            <person name="De Guttry C."/>
            <person name="Zahm M."/>
            <person name="Klopp C."/>
            <person name="Cabau C."/>
            <person name="Louis A."/>
            <person name="Berthelot C."/>
            <person name="Parey E."/>
            <person name="Roest Crollius H."/>
            <person name="Montfort J."/>
            <person name="Robinson-Rechavi M."/>
            <person name="Bucao C."/>
            <person name="Bouchez O."/>
            <person name="Gislard M."/>
            <person name="Lluch J."/>
            <person name="Milhes M."/>
            <person name="Lampietro C."/>
            <person name="Lopez Roques C."/>
            <person name="Donnadieu C."/>
            <person name="Braasch I."/>
            <person name="Desvignes T."/>
            <person name="Postlethwait J."/>
            <person name="Bobe J."/>
            <person name="Wedekind C."/>
            <person name="Guiguen Y."/>
        </authorList>
    </citation>
    <scope>NUCLEOTIDE SEQUENCE [LARGE SCALE GENOMIC DNA]</scope>
    <source>
        <strain evidence="4">Cs_M1</strain>
        <tissue evidence="4">Blood</tissue>
    </source>
</reference>
<dbReference type="SUPFAM" id="SSF54518">
    <property type="entry name" value="Tubby C-terminal domain-like"/>
    <property type="match status" value="1"/>
</dbReference>
<comment type="cofactor">
    <cofactor evidence="2">
        <name>Ca(2+)</name>
        <dbReference type="ChEBI" id="CHEBI:29108"/>
    </cofactor>
</comment>
<evidence type="ECO:0000313" key="5">
    <source>
        <dbReference type="Proteomes" id="UP001356427"/>
    </source>
</evidence>
<evidence type="ECO:0000256" key="1">
    <source>
        <dbReference type="ARBA" id="ARBA00005350"/>
    </source>
</evidence>
<dbReference type="GO" id="GO:0017128">
    <property type="term" value="F:phospholipid scramblase activity"/>
    <property type="evidence" value="ECO:0007669"/>
    <property type="project" value="InterPro"/>
</dbReference>
<dbReference type="AlphaFoldDB" id="A0AAN8QDF6"/>
<protein>
    <recommendedName>
        <fullName evidence="2">Phospholipid scramblase</fullName>
    </recommendedName>
</protein>
<accession>A0AAN8QDF6</accession>
<evidence type="ECO:0000313" key="4">
    <source>
        <dbReference type="EMBL" id="KAK6292143.1"/>
    </source>
</evidence>